<keyword evidence="6" id="KW-0479">Metal-binding</keyword>
<keyword evidence="5" id="KW-0436">Ligase</keyword>
<dbReference type="GO" id="GO:0005829">
    <property type="term" value="C:cytosol"/>
    <property type="evidence" value="ECO:0007669"/>
    <property type="project" value="TreeGrafter"/>
</dbReference>
<dbReference type="PANTHER" id="PTHR11136">
    <property type="entry name" value="FOLYLPOLYGLUTAMATE SYNTHASE-RELATED"/>
    <property type="match status" value="1"/>
</dbReference>
<dbReference type="PANTHER" id="PTHR11136:SF5">
    <property type="entry name" value="FOLYLPOLYGLUTAMATE SYNTHASE, MITOCHONDRIAL"/>
    <property type="match status" value="1"/>
</dbReference>
<evidence type="ECO:0000313" key="15">
    <source>
        <dbReference type="Proteomes" id="UP000075714"/>
    </source>
</evidence>
<dbReference type="Proteomes" id="UP000075714">
    <property type="component" value="Unassembled WGS sequence"/>
</dbReference>
<protein>
    <recommendedName>
        <fullName evidence="3">tetrahydrofolate synthase</fullName>
        <ecNumber evidence="3">6.3.2.17</ecNumber>
    </recommendedName>
    <alternativeName>
        <fullName evidence="11">Folylpoly-gamma-glutamate synthetase</fullName>
    </alternativeName>
    <alternativeName>
        <fullName evidence="10">Tetrahydrofolylpolyglutamate synthase</fullName>
    </alternativeName>
</protein>
<dbReference type="EMBL" id="LSYV01000054">
    <property type="protein sequence ID" value="KXZ45564.1"/>
    <property type="molecule type" value="Genomic_DNA"/>
</dbReference>
<dbReference type="EC" id="6.3.2.17" evidence="3"/>
<evidence type="ECO:0000256" key="4">
    <source>
        <dbReference type="ARBA" id="ARBA00022563"/>
    </source>
</evidence>
<dbReference type="GO" id="GO:0005739">
    <property type="term" value="C:mitochondrion"/>
    <property type="evidence" value="ECO:0007669"/>
    <property type="project" value="TreeGrafter"/>
</dbReference>
<accession>A0A150G6V3</accession>
<evidence type="ECO:0000256" key="8">
    <source>
        <dbReference type="ARBA" id="ARBA00022840"/>
    </source>
</evidence>
<evidence type="ECO:0000256" key="6">
    <source>
        <dbReference type="ARBA" id="ARBA00022723"/>
    </source>
</evidence>
<dbReference type="InterPro" id="IPR036615">
    <property type="entry name" value="Mur_ligase_C_dom_sf"/>
</dbReference>
<evidence type="ECO:0000256" key="5">
    <source>
        <dbReference type="ARBA" id="ARBA00022598"/>
    </source>
</evidence>
<comment type="catalytic activity">
    <reaction evidence="12">
        <text>(6S)-5,6,7,8-tetrahydrofolyl-(gamma-L-Glu)(n) + L-glutamate + ATP = (6S)-5,6,7,8-tetrahydrofolyl-(gamma-L-Glu)(n+1) + ADP + phosphate + H(+)</text>
        <dbReference type="Rhea" id="RHEA:10580"/>
        <dbReference type="Rhea" id="RHEA-COMP:14738"/>
        <dbReference type="Rhea" id="RHEA-COMP:14740"/>
        <dbReference type="ChEBI" id="CHEBI:15378"/>
        <dbReference type="ChEBI" id="CHEBI:29985"/>
        <dbReference type="ChEBI" id="CHEBI:30616"/>
        <dbReference type="ChEBI" id="CHEBI:43474"/>
        <dbReference type="ChEBI" id="CHEBI:141005"/>
        <dbReference type="ChEBI" id="CHEBI:456216"/>
        <dbReference type="EC" id="6.3.2.17"/>
    </reaction>
</comment>
<keyword evidence="7" id="KW-0547">Nucleotide-binding</keyword>
<evidence type="ECO:0000256" key="13">
    <source>
        <dbReference type="SAM" id="MobiDB-lite"/>
    </source>
</evidence>
<comment type="similarity">
    <text evidence="2">Belongs to the folylpolyglutamate synthase family.</text>
</comment>
<dbReference type="GO" id="GO:0005524">
    <property type="term" value="F:ATP binding"/>
    <property type="evidence" value="ECO:0007669"/>
    <property type="project" value="UniProtKB-KW"/>
</dbReference>
<keyword evidence="9" id="KW-0460">Magnesium</keyword>
<dbReference type="SUPFAM" id="SSF53623">
    <property type="entry name" value="MurD-like peptide ligases, catalytic domain"/>
    <property type="match status" value="1"/>
</dbReference>
<reference evidence="15" key="1">
    <citation type="journal article" date="2016" name="Nat. Commun.">
        <title>The Gonium pectorale genome demonstrates co-option of cell cycle regulation during the evolution of multicellularity.</title>
        <authorList>
            <person name="Hanschen E.R."/>
            <person name="Marriage T.N."/>
            <person name="Ferris P.J."/>
            <person name="Hamaji T."/>
            <person name="Toyoda A."/>
            <person name="Fujiyama A."/>
            <person name="Neme R."/>
            <person name="Noguchi H."/>
            <person name="Minakuchi Y."/>
            <person name="Suzuki M."/>
            <person name="Kawai-Toyooka H."/>
            <person name="Smith D.R."/>
            <person name="Sparks H."/>
            <person name="Anderson J."/>
            <person name="Bakaric R."/>
            <person name="Luria V."/>
            <person name="Karger A."/>
            <person name="Kirschner M.W."/>
            <person name="Durand P.M."/>
            <person name="Michod R.E."/>
            <person name="Nozaki H."/>
            <person name="Olson B.J."/>
        </authorList>
    </citation>
    <scope>NUCLEOTIDE SEQUENCE [LARGE SCALE GENOMIC DNA]</scope>
    <source>
        <strain evidence="15">NIES-2863</strain>
    </source>
</reference>
<evidence type="ECO:0000256" key="7">
    <source>
        <dbReference type="ARBA" id="ARBA00022741"/>
    </source>
</evidence>
<evidence type="ECO:0000256" key="1">
    <source>
        <dbReference type="ARBA" id="ARBA00005150"/>
    </source>
</evidence>
<feature type="region of interest" description="Disordered" evidence="13">
    <location>
        <begin position="538"/>
        <end position="573"/>
    </location>
</feature>
<dbReference type="InterPro" id="IPR036565">
    <property type="entry name" value="Mur-like_cat_sf"/>
</dbReference>
<dbReference type="GO" id="GO:0006730">
    <property type="term" value="P:one-carbon metabolic process"/>
    <property type="evidence" value="ECO:0007669"/>
    <property type="project" value="UniProtKB-KW"/>
</dbReference>
<evidence type="ECO:0000256" key="9">
    <source>
        <dbReference type="ARBA" id="ARBA00022842"/>
    </source>
</evidence>
<keyword evidence="8" id="KW-0067">ATP-binding</keyword>
<comment type="caution">
    <text evidence="14">The sequence shown here is derived from an EMBL/GenBank/DDBJ whole genome shotgun (WGS) entry which is preliminary data.</text>
</comment>
<sequence>MGSGVISDAEWDEVVTILGQMAASKNRPNAAGGWRDAFEYMPVHLERAGLTSERLASLNYIHVAGTKGKGSTCAMVESILRACGYRTGLYTSPHLVDVRERIRLDSQMLPRSEFAASFRRVHGRLSAATAADGDRGVGMPSFFSFITLVALDAFLARPASRVPHVVVLEVGIGGRLDATNGVVTRGSLAAAAVTSLGFDHMDMLGDTLPKIAREKAGIMKAGRPVLVAPQPQDAMEALQEVAARVGARLAVPPPLERYAAAAVPAHLPAPAEPAHGDKGAEARAEADGPARTSSLGCMVGLGGEHMRVNASLAVALAAEWEAQYAKAAAAAANAAAAVEAAAGRPVALPPGGPPVEAAAARSAAVASGRLPPEYLEGLRSVRWPGRSQVIPDEQAAARGGRLTFYLDGAHTPESMATCAAWFRSELAQAAAEGTRNCQGAPRGSAPGEGPPSRHVAVLLFNCMRDRDPAVLLPALADALRSAEPAAASATGGVSGNGNSRSGGGRMTSAGELGSQDSARLPVIDAAVFTPMLSGGGVLLPAAGPQQPASTSASQASSGHPEPQPQHHTAAATAAKTAAAAVDLGWQEGMLGVWSGLRQSGAAEEGPYLGGEGGVGLPGLPSVSVAPSLPAALEAVRAAAAADPRVAVHVLVTGSLYLVGDVLRLLNKPPM</sequence>
<keyword evidence="4" id="KW-0554">One-carbon metabolism</keyword>
<evidence type="ECO:0000256" key="2">
    <source>
        <dbReference type="ARBA" id="ARBA00008276"/>
    </source>
</evidence>
<dbReference type="GO" id="GO:0004326">
    <property type="term" value="F:tetrahydrofolylpolyglutamate synthase activity"/>
    <property type="evidence" value="ECO:0007669"/>
    <property type="project" value="UniProtKB-EC"/>
</dbReference>
<dbReference type="Gene3D" id="3.40.1190.10">
    <property type="entry name" value="Mur-like, catalytic domain"/>
    <property type="match status" value="1"/>
</dbReference>
<feature type="compositionally biased region" description="Low complexity" evidence="13">
    <location>
        <begin position="540"/>
        <end position="558"/>
    </location>
</feature>
<proteinExistence type="inferred from homology"/>
<feature type="compositionally biased region" description="Gly residues" evidence="13">
    <location>
        <begin position="492"/>
        <end position="505"/>
    </location>
</feature>
<evidence type="ECO:0000256" key="11">
    <source>
        <dbReference type="ARBA" id="ARBA00030876"/>
    </source>
</evidence>
<feature type="region of interest" description="Disordered" evidence="13">
    <location>
        <begin position="269"/>
        <end position="291"/>
    </location>
</feature>
<organism evidence="14 15">
    <name type="scientific">Gonium pectorale</name>
    <name type="common">Green alga</name>
    <dbReference type="NCBI Taxonomy" id="33097"/>
    <lineage>
        <taxon>Eukaryota</taxon>
        <taxon>Viridiplantae</taxon>
        <taxon>Chlorophyta</taxon>
        <taxon>core chlorophytes</taxon>
        <taxon>Chlorophyceae</taxon>
        <taxon>CS clade</taxon>
        <taxon>Chlamydomonadales</taxon>
        <taxon>Volvocaceae</taxon>
        <taxon>Gonium</taxon>
    </lineage>
</organism>
<dbReference type="GO" id="GO:0046872">
    <property type="term" value="F:metal ion binding"/>
    <property type="evidence" value="ECO:0007669"/>
    <property type="project" value="UniProtKB-KW"/>
</dbReference>
<dbReference type="UniPathway" id="UPA00850"/>
<dbReference type="OrthoDB" id="5212574at2759"/>
<dbReference type="PROSITE" id="PS01011">
    <property type="entry name" value="FOLYLPOLYGLU_SYNT_1"/>
    <property type="match status" value="1"/>
</dbReference>
<evidence type="ECO:0000256" key="10">
    <source>
        <dbReference type="ARBA" id="ARBA00030592"/>
    </source>
</evidence>
<gene>
    <name evidence="14" type="ORF">GPECTOR_53g150</name>
</gene>
<dbReference type="NCBIfam" id="TIGR01499">
    <property type="entry name" value="folC"/>
    <property type="match status" value="1"/>
</dbReference>
<feature type="region of interest" description="Disordered" evidence="13">
    <location>
        <begin position="485"/>
        <end position="513"/>
    </location>
</feature>
<evidence type="ECO:0000313" key="14">
    <source>
        <dbReference type="EMBL" id="KXZ45564.1"/>
    </source>
</evidence>
<dbReference type="InterPro" id="IPR018109">
    <property type="entry name" value="Folylpolyglutamate_synth_CS"/>
</dbReference>
<evidence type="ECO:0000256" key="3">
    <source>
        <dbReference type="ARBA" id="ARBA00013025"/>
    </source>
</evidence>
<dbReference type="Gene3D" id="3.90.190.20">
    <property type="entry name" value="Mur ligase, C-terminal domain"/>
    <property type="match status" value="1"/>
</dbReference>
<evidence type="ECO:0000256" key="12">
    <source>
        <dbReference type="ARBA" id="ARBA00047493"/>
    </source>
</evidence>
<dbReference type="InterPro" id="IPR001645">
    <property type="entry name" value="Folylpolyglutamate_synth"/>
</dbReference>
<dbReference type="STRING" id="33097.A0A150G6V3"/>
<name>A0A150G6V3_GONPE</name>
<dbReference type="AlphaFoldDB" id="A0A150G6V3"/>
<keyword evidence="15" id="KW-1185">Reference proteome</keyword>
<feature type="compositionally biased region" description="Basic and acidic residues" evidence="13">
    <location>
        <begin position="274"/>
        <end position="288"/>
    </location>
</feature>
<comment type="pathway">
    <text evidence="1">Cofactor biosynthesis; tetrahydrofolylpolyglutamate biosynthesis.</text>
</comment>
<dbReference type="SUPFAM" id="SSF53244">
    <property type="entry name" value="MurD-like peptide ligases, peptide-binding domain"/>
    <property type="match status" value="1"/>
</dbReference>